<dbReference type="EMBL" id="BGZK01000650">
    <property type="protein sequence ID" value="GBP54591.1"/>
    <property type="molecule type" value="Genomic_DNA"/>
</dbReference>
<feature type="compositionally biased region" description="Low complexity" evidence="1">
    <location>
        <begin position="68"/>
        <end position="81"/>
    </location>
</feature>
<name>A0A4C1WTH7_EUMVA</name>
<dbReference type="AlphaFoldDB" id="A0A4C1WTH7"/>
<dbReference type="Proteomes" id="UP000299102">
    <property type="component" value="Unassembled WGS sequence"/>
</dbReference>
<evidence type="ECO:0000313" key="3">
    <source>
        <dbReference type="Proteomes" id="UP000299102"/>
    </source>
</evidence>
<evidence type="ECO:0000256" key="1">
    <source>
        <dbReference type="SAM" id="MobiDB-lite"/>
    </source>
</evidence>
<protein>
    <submittedName>
        <fullName evidence="2">Uncharacterized protein</fullName>
    </submittedName>
</protein>
<comment type="caution">
    <text evidence="2">The sequence shown here is derived from an EMBL/GenBank/DDBJ whole genome shotgun (WGS) entry which is preliminary data.</text>
</comment>
<proteinExistence type="predicted"/>
<evidence type="ECO:0000313" key="2">
    <source>
        <dbReference type="EMBL" id="GBP54591.1"/>
    </source>
</evidence>
<keyword evidence="3" id="KW-1185">Reference proteome</keyword>
<sequence>MMNGEHMSEFNLELFLITSSDGEGRSVRGAAGGVVSAARRRTAAHGAPCNYRPANCDRPEPRAPHPAPRTARTRAATSRTG</sequence>
<gene>
    <name evidence="2" type="ORF">EVAR_33060_1</name>
</gene>
<reference evidence="2 3" key="1">
    <citation type="journal article" date="2019" name="Commun. Biol.">
        <title>The bagworm genome reveals a unique fibroin gene that provides high tensile strength.</title>
        <authorList>
            <person name="Kono N."/>
            <person name="Nakamura H."/>
            <person name="Ohtoshi R."/>
            <person name="Tomita M."/>
            <person name="Numata K."/>
            <person name="Arakawa K."/>
        </authorList>
    </citation>
    <scope>NUCLEOTIDE SEQUENCE [LARGE SCALE GENOMIC DNA]</scope>
</reference>
<accession>A0A4C1WTH7</accession>
<organism evidence="2 3">
    <name type="scientific">Eumeta variegata</name>
    <name type="common">Bagworm moth</name>
    <name type="synonym">Eumeta japonica</name>
    <dbReference type="NCBI Taxonomy" id="151549"/>
    <lineage>
        <taxon>Eukaryota</taxon>
        <taxon>Metazoa</taxon>
        <taxon>Ecdysozoa</taxon>
        <taxon>Arthropoda</taxon>
        <taxon>Hexapoda</taxon>
        <taxon>Insecta</taxon>
        <taxon>Pterygota</taxon>
        <taxon>Neoptera</taxon>
        <taxon>Endopterygota</taxon>
        <taxon>Lepidoptera</taxon>
        <taxon>Glossata</taxon>
        <taxon>Ditrysia</taxon>
        <taxon>Tineoidea</taxon>
        <taxon>Psychidae</taxon>
        <taxon>Oiketicinae</taxon>
        <taxon>Eumeta</taxon>
    </lineage>
</organism>
<feature type="region of interest" description="Disordered" evidence="1">
    <location>
        <begin position="41"/>
        <end position="81"/>
    </location>
</feature>